<keyword evidence="1" id="KW-0812">Transmembrane</keyword>
<feature type="transmembrane region" description="Helical" evidence="1">
    <location>
        <begin position="230"/>
        <end position="248"/>
    </location>
</feature>
<evidence type="ECO:0000256" key="1">
    <source>
        <dbReference type="SAM" id="Phobius"/>
    </source>
</evidence>
<protein>
    <submittedName>
        <fullName evidence="2">Uncharacterized protein</fullName>
    </submittedName>
</protein>
<dbReference type="EMBL" id="BART01016531">
    <property type="protein sequence ID" value="GAG82892.1"/>
    <property type="molecule type" value="Genomic_DNA"/>
</dbReference>
<keyword evidence="1" id="KW-0472">Membrane</keyword>
<keyword evidence="1" id="KW-1133">Transmembrane helix</keyword>
<organism evidence="2">
    <name type="scientific">marine sediment metagenome</name>
    <dbReference type="NCBI Taxonomy" id="412755"/>
    <lineage>
        <taxon>unclassified sequences</taxon>
        <taxon>metagenomes</taxon>
        <taxon>ecological metagenomes</taxon>
    </lineage>
</organism>
<feature type="transmembrane region" description="Helical" evidence="1">
    <location>
        <begin position="204"/>
        <end position="224"/>
    </location>
</feature>
<gene>
    <name evidence="2" type="ORF">S01H4_31764</name>
</gene>
<dbReference type="AlphaFoldDB" id="X1BNX2"/>
<comment type="caution">
    <text evidence="2">The sequence shown here is derived from an EMBL/GenBank/DDBJ whole genome shotgun (WGS) entry which is preliminary data.</text>
</comment>
<sequence length="277" mass="29649">YVTDPARVAGAGINLATDNLETITSKLAKYDYTQEIIDIKNTMAEEGYQYLSSMAGITDESQITRMTDSKGKVLIFKNSPEKLKDGGAKAPKKTGMDAALDAAANQIITLEGLKASSPESYWKLVDEFAEDMGLARGDADRAIMNRVKEIKGEEIAVNQLTGEEENIASDFEVVVAGGEDVFGNVATGVSLNTRAKELIKPRSTLLLCIIKSVALVICFPEGILPNAFTVSLITSSLAIPILLIVLVISSANPGVVFAPNTKAEEKASLRFFPAASR</sequence>
<feature type="non-terminal residue" evidence="2">
    <location>
        <position position="1"/>
    </location>
</feature>
<proteinExistence type="predicted"/>
<evidence type="ECO:0000313" key="2">
    <source>
        <dbReference type="EMBL" id="GAG82892.1"/>
    </source>
</evidence>
<accession>X1BNX2</accession>
<reference evidence="2" key="1">
    <citation type="journal article" date="2014" name="Front. Microbiol.">
        <title>High frequency of phylogenetically diverse reductive dehalogenase-homologous genes in deep subseafloor sedimentary metagenomes.</title>
        <authorList>
            <person name="Kawai M."/>
            <person name="Futagami T."/>
            <person name="Toyoda A."/>
            <person name="Takaki Y."/>
            <person name="Nishi S."/>
            <person name="Hori S."/>
            <person name="Arai W."/>
            <person name="Tsubouchi T."/>
            <person name="Morono Y."/>
            <person name="Uchiyama I."/>
            <person name="Ito T."/>
            <person name="Fujiyama A."/>
            <person name="Inagaki F."/>
            <person name="Takami H."/>
        </authorList>
    </citation>
    <scope>NUCLEOTIDE SEQUENCE</scope>
    <source>
        <strain evidence="2">Expedition CK06-06</strain>
    </source>
</reference>
<name>X1BNX2_9ZZZZ</name>